<dbReference type="Proteomes" id="UP001140560">
    <property type="component" value="Unassembled WGS sequence"/>
</dbReference>
<sequence length="292" mass="32532">MRTSKYAPKTPAENLALSRAEKMKQDKDRAARLLGRLRWKAELLVMSFCRALDIINTESQRIGQHNSSQHSMESGGATGDGIDRVVKRQAESMFKIDFFEWYTLLERYITDCLAVLNYSVSATAPRVNVNALLYITKPELHKTRPLASHAFHANLLEALDDDKCPLHASLGAPQDVRAQLGLAKDFRNAWKDADERGSSRMKEAGNAGTDFRKNIKLGDLQLEMMLRTLIAGCEHANGVVQGYDNHAASSSMQGSGGCTNRDYEPQAYDGYGAMDVEEDAPFEYMDDAMDLD</sequence>
<dbReference type="EMBL" id="JAPEUY010000003">
    <property type="protein sequence ID" value="KAJ4374917.1"/>
    <property type="molecule type" value="Genomic_DNA"/>
</dbReference>
<organism evidence="1 2">
    <name type="scientific">Neocucurbitaria cava</name>
    <dbReference type="NCBI Taxonomy" id="798079"/>
    <lineage>
        <taxon>Eukaryota</taxon>
        <taxon>Fungi</taxon>
        <taxon>Dikarya</taxon>
        <taxon>Ascomycota</taxon>
        <taxon>Pezizomycotina</taxon>
        <taxon>Dothideomycetes</taxon>
        <taxon>Pleosporomycetidae</taxon>
        <taxon>Pleosporales</taxon>
        <taxon>Pleosporineae</taxon>
        <taxon>Cucurbitariaceae</taxon>
        <taxon>Neocucurbitaria</taxon>
    </lineage>
</organism>
<reference evidence="1" key="1">
    <citation type="submission" date="2022-10" db="EMBL/GenBank/DDBJ databases">
        <title>Tapping the CABI collections for fungal endophytes: first genome assemblies for Collariella, Neodidymelliopsis, Ascochyta clinopodiicola, Didymella pomorum, Didymosphaeria variabile, Neocosmospora piperis and Neocucurbitaria cava.</title>
        <authorList>
            <person name="Hill R."/>
        </authorList>
    </citation>
    <scope>NUCLEOTIDE SEQUENCE</scope>
    <source>
        <strain evidence="1">IMI 356814</strain>
    </source>
</reference>
<proteinExistence type="predicted"/>
<dbReference type="AlphaFoldDB" id="A0A9W9CQD8"/>
<keyword evidence="2" id="KW-1185">Reference proteome</keyword>
<accession>A0A9W9CQD8</accession>
<dbReference type="OrthoDB" id="3858188at2759"/>
<evidence type="ECO:0000313" key="1">
    <source>
        <dbReference type="EMBL" id="KAJ4374917.1"/>
    </source>
</evidence>
<protein>
    <submittedName>
        <fullName evidence="1">Uncharacterized protein</fullName>
    </submittedName>
</protein>
<name>A0A9W9CQD8_9PLEO</name>
<gene>
    <name evidence="1" type="ORF">N0V83_001995</name>
</gene>
<evidence type="ECO:0000313" key="2">
    <source>
        <dbReference type="Proteomes" id="UP001140560"/>
    </source>
</evidence>
<comment type="caution">
    <text evidence="1">The sequence shown here is derived from an EMBL/GenBank/DDBJ whole genome shotgun (WGS) entry which is preliminary data.</text>
</comment>